<dbReference type="AlphaFoldDB" id="A0A850T2Q1"/>
<evidence type="ECO:0000313" key="3">
    <source>
        <dbReference type="EMBL" id="NWH03462.1"/>
    </source>
</evidence>
<keyword evidence="1" id="KW-1133">Transmembrane helix</keyword>
<keyword evidence="1" id="KW-0812">Transmembrane</keyword>
<keyword evidence="1" id="KW-0472">Membrane</keyword>
<feature type="transmembrane region" description="Helical" evidence="1">
    <location>
        <begin position="7"/>
        <end position="25"/>
    </location>
</feature>
<evidence type="ECO:0000256" key="1">
    <source>
        <dbReference type="SAM" id="Phobius"/>
    </source>
</evidence>
<proteinExistence type="predicted"/>
<sequence>MTFIYRICLVFFIILWVPWIFIVQFQNACAKIVTDGTIGSAMSLSGPDYAVSSDLGQQVGGNLFHSFKTFNINTGESATFSGPAGIQNIISRVTGGSASSIDGILKSGISGADFFFLNPAGVMFGPNASLEISGSFRVSTADYLRFSDNGRFDASDPQNSVLTSAQPEAFGFLGKNPATAISVEGELWAPKGETLSVVAGDITITGGILAAKGGRINAAAVNSAGEVDIDRMDISGFKQLGDIEMKENANIYTSDSGDAAGLGGGDIYIRGNHFEINNSHVRSETFGDKDGGVIDIELRGALTITDAGTVSGATGGDGKGSDINIDVTDLEISNGGTIDTQVYGSGSGGNLSINAQNSVMISGQGNYGTDIDTRVTSSASGSGSNLMISAETLILEEGGMVQAETHGSGTGSRVDLNVGSLELTDGGAICVGSISSGQGGDLNIHAQDSINISGTMVLGENESATGSCIFAYAPNAAGLDAGQIDIVSTTLNLADAGKIFSIAMGDGQAADISIQAGDSVTIAGFQSDFSSSIESLTIGNGDAGNIKINTGTLTLTDTGGIAASSDGRGDAGDIDLNVSSLLLQDGGMIHASANDQGNGGNITVSALEFIDISGSVEAGPGQFYNALISAMTWENGNAGTISLSAPRITLADEGKIEAFSFGSGNAGDIDIACSTLTLEGNETYINADITGSGHGGDITVKTDQLIITGGAGISADVFGVDPDIIEETNTTWNIDLSTGTGETTGQGGSVNITATDAIVISGTDNGGDISSFLSVSTGSSGNGGNLVLSSPNVRISDGGWIQATTTNDGNGGNIQMDVETLTLAKGGQVNATTSGTGSGGDINILASKQIAVSGNYNEEQLSGIQSRTKDSGDAGKIFIATPMLTMAHGGEINTSSLDGTGSGGSIRIDASLVDMQPHAAIRAQSTGTGQAGSITIQTDDAISLYGSRITTESLDADGGNITLNTVNHLYLLDSRITTSVQGGLGNGGNIEIDPCFVILNHSRIIANAFEGKGGNIHIVSDYFLADPESTVMASSQLGIDGTVQIDSPDTDISGGLAGLKIPDLDVTALLHSSCALKTMDTSSSLVVTGRGGRRSAPDDFMSNVYFDFDDASEDMPAK</sequence>
<dbReference type="InterPro" id="IPR011050">
    <property type="entry name" value="Pectin_lyase_fold/virulence"/>
</dbReference>
<dbReference type="EMBL" id="JACADJ010000001">
    <property type="protein sequence ID" value="NWH03462.1"/>
    <property type="molecule type" value="Genomic_DNA"/>
</dbReference>
<comment type="caution">
    <text evidence="3">The sequence shown here is derived from an EMBL/GenBank/DDBJ whole genome shotgun (WGS) entry which is preliminary data.</text>
</comment>
<dbReference type="InterPro" id="IPR008638">
    <property type="entry name" value="FhaB/CdiA-like_TPS"/>
</dbReference>
<dbReference type="SMART" id="SM00912">
    <property type="entry name" value="Haemagg_act"/>
    <property type="match status" value="1"/>
</dbReference>
<feature type="domain" description="Filamentous haemagglutinin FhaB/tRNA nuclease CdiA-like TPS" evidence="2">
    <location>
        <begin position="41"/>
        <end position="147"/>
    </location>
</feature>
<organism evidence="3 4">
    <name type="scientific">Desulfobacter latus</name>
    <dbReference type="NCBI Taxonomy" id="2292"/>
    <lineage>
        <taxon>Bacteria</taxon>
        <taxon>Pseudomonadati</taxon>
        <taxon>Thermodesulfobacteriota</taxon>
        <taxon>Desulfobacteria</taxon>
        <taxon>Desulfobacterales</taxon>
        <taxon>Desulfobacteraceae</taxon>
        <taxon>Desulfobacter</taxon>
    </lineage>
</organism>
<gene>
    <name evidence="3" type="ORF">HXW94_00365</name>
</gene>
<evidence type="ECO:0000313" key="4">
    <source>
        <dbReference type="Proteomes" id="UP000553343"/>
    </source>
</evidence>
<keyword evidence="4" id="KW-1185">Reference proteome</keyword>
<dbReference type="RefSeq" id="WP_178364918.1">
    <property type="nucleotide sequence ID" value="NZ_JACADJ010000001.1"/>
</dbReference>
<dbReference type="Gene3D" id="2.160.20.10">
    <property type="entry name" value="Single-stranded right-handed beta-helix, Pectin lyase-like"/>
    <property type="match status" value="3"/>
</dbReference>
<name>A0A850T2Q1_9BACT</name>
<protein>
    <submittedName>
        <fullName evidence="3">Filamentous hemagglutinin N-terminal domain-containing protein</fullName>
    </submittedName>
</protein>
<dbReference type="InterPro" id="IPR012334">
    <property type="entry name" value="Pectin_lyas_fold"/>
</dbReference>
<dbReference type="SUPFAM" id="SSF51126">
    <property type="entry name" value="Pectin lyase-like"/>
    <property type="match status" value="4"/>
</dbReference>
<accession>A0A850T2Q1</accession>
<evidence type="ECO:0000259" key="2">
    <source>
        <dbReference type="SMART" id="SM00912"/>
    </source>
</evidence>
<dbReference type="NCBIfam" id="TIGR01901">
    <property type="entry name" value="adhes_NPXG"/>
    <property type="match status" value="1"/>
</dbReference>
<dbReference type="Pfam" id="PF05860">
    <property type="entry name" value="TPS"/>
    <property type="match status" value="1"/>
</dbReference>
<dbReference type="Proteomes" id="UP000553343">
    <property type="component" value="Unassembled WGS sequence"/>
</dbReference>
<reference evidence="3 4" key="1">
    <citation type="submission" date="2020-06" db="EMBL/GenBank/DDBJ databases">
        <title>High-quality draft genome of sulfate reducer Desulfobacter latus type strain AcrS2 isolated from marine sediment.</title>
        <authorList>
            <person name="Hoppe M."/>
            <person name="Larsen C.K."/>
            <person name="Marshall I.P.G."/>
            <person name="Schramm A."/>
            <person name="Marietou A.G."/>
        </authorList>
    </citation>
    <scope>NUCLEOTIDE SEQUENCE [LARGE SCALE GENOMIC DNA]</scope>
    <source>
        <strain evidence="3 4">AcRS2</strain>
    </source>
</reference>